<dbReference type="Gene3D" id="3.90.226.10">
    <property type="entry name" value="2-enoyl-CoA Hydratase, Chain A, domain 1"/>
    <property type="match status" value="1"/>
</dbReference>
<name>R0D143_CAUVI</name>
<dbReference type="OrthoDB" id="9807606at2"/>
<dbReference type="Proteomes" id="UP000013063">
    <property type="component" value="Unassembled WGS sequence"/>
</dbReference>
<dbReference type="InterPro" id="IPR029045">
    <property type="entry name" value="ClpP/crotonase-like_dom_sf"/>
</dbReference>
<dbReference type="PANTHER" id="PTHR11941">
    <property type="entry name" value="ENOYL-COA HYDRATASE-RELATED"/>
    <property type="match status" value="1"/>
</dbReference>
<evidence type="ECO:0000313" key="1">
    <source>
        <dbReference type="EMBL" id="ENZ82165.1"/>
    </source>
</evidence>
<dbReference type="RefSeq" id="WP_004618785.1">
    <property type="nucleotide sequence ID" value="NZ_APMP01000009.1"/>
</dbReference>
<dbReference type="CDD" id="cd06558">
    <property type="entry name" value="crotonase-like"/>
    <property type="match status" value="1"/>
</dbReference>
<gene>
    <name evidence="1" type="ORF">OR37_01977</name>
</gene>
<accession>R0D143</accession>
<dbReference type="PANTHER" id="PTHR11941:SF54">
    <property type="entry name" value="ENOYL-COA HYDRATASE, MITOCHONDRIAL"/>
    <property type="match status" value="1"/>
</dbReference>
<reference evidence="1 2" key="1">
    <citation type="journal article" date="2013" name="Genome Announc.">
        <title>Draft Genome Sequence for Caulobacter sp. Strain OR37, a Bacterium Tolerant to Heavy Metals.</title>
        <authorList>
            <person name="Utturkar S.M."/>
            <person name="Bollmann A."/>
            <person name="Brzoska R.M."/>
            <person name="Klingeman D.M."/>
            <person name="Epstein S.E."/>
            <person name="Palumbo A.V."/>
            <person name="Brown S.D."/>
        </authorList>
    </citation>
    <scope>NUCLEOTIDE SEQUENCE [LARGE SCALE GENOMIC DNA]</scope>
    <source>
        <strain evidence="1 2">OR37</strain>
    </source>
</reference>
<dbReference type="AlphaFoldDB" id="R0D143"/>
<dbReference type="GO" id="GO:0003824">
    <property type="term" value="F:catalytic activity"/>
    <property type="evidence" value="ECO:0007669"/>
    <property type="project" value="UniProtKB-ARBA"/>
</dbReference>
<organism evidence="1 2">
    <name type="scientific">Caulobacter vibrioides OR37</name>
    <dbReference type="NCBI Taxonomy" id="1292034"/>
    <lineage>
        <taxon>Bacteria</taxon>
        <taxon>Pseudomonadati</taxon>
        <taxon>Pseudomonadota</taxon>
        <taxon>Alphaproteobacteria</taxon>
        <taxon>Caulobacterales</taxon>
        <taxon>Caulobacteraceae</taxon>
        <taxon>Caulobacter</taxon>
    </lineage>
</organism>
<proteinExistence type="predicted"/>
<comment type="caution">
    <text evidence="1">The sequence shown here is derived from an EMBL/GenBank/DDBJ whole genome shotgun (WGS) entry which is preliminary data.</text>
</comment>
<dbReference type="Pfam" id="PF00378">
    <property type="entry name" value="ECH_1"/>
    <property type="match status" value="1"/>
</dbReference>
<sequence>MESHEGLLYDIDDEGVATITLDRPQEGNALTVEMHRALRRVWRDVDENPAVRVAIVTGAGERHFCTGASVSGLKTDGDTALQMGTFQESNHLSPYQNRVWKPVICCVNGLVAGGGFHFVVDSDVVVAASHAKFMDTHTTIGQVGALENIGIARRSTLGTALLLTLAGRGYRMDAERAHQVGLVDILEPDAPSALAKAREIAKLMAGNSPNAMRLSKQALWGAMENGYERALEHGWSLLQAQWCHPDFEEGPKAFAEKRAPVWNPDRNARR</sequence>
<dbReference type="EMBL" id="APMP01000009">
    <property type="protein sequence ID" value="ENZ82165.1"/>
    <property type="molecule type" value="Genomic_DNA"/>
</dbReference>
<dbReference type="InterPro" id="IPR001753">
    <property type="entry name" value="Enoyl-CoA_hydra/iso"/>
</dbReference>
<evidence type="ECO:0000313" key="2">
    <source>
        <dbReference type="Proteomes" id="UP000013063"/>
    </source>
</evidence>
<dbReference type="PATRIC" id="fig|1292034.3.peg.1964"/>
<protein>
    <submittedName>
        <fullName evidence="1">Enoyl-CoA hydratase/carnithine racemase</fullName>
    </submittedName>
</protein>
<dbReference type="STRING" id="1292034.OR37_01977"/>
<dbReference type="eggNOG" id="COG1024">
    <property type="taxonomic scope" value="Bacteria"/>
</dbReference>
<keyword evidence="2" id="KW-1185">Reference proteome</keyword>
<dbReference type="SUPFAM" id="SSF52096">
    <property type="entry name" value="ClpP/crotonase"/>
    <property type="match status" value="1"/>
</dbReference>
<dbReference type="GO" id="GO:0006635">
    <property type="term" value="P:fatty acid beta-oxidation"/>
    <property type="evidence" value="ECO:0007669"/>
    <property type="project" value="TreeGrafter"/>
</dbReference>